<dbReference type="PANTHER" id="PTHR43619">
    <property type="entry name" value="S-ADENOSYL-L-METHIONINE-DEPENDENT METHYLTRANSFERASE YKTD-RELATED"/>
    <property type="match status" value="1"/>
</dbReference>
<name>A0A9W6I1Z0_9ACTN</name>
<keyword evidence="4" id="KW-0808">Transferase</keyword>
<keyword evidence="3 6" id="KW-0489">Methyltransferase</keyword>
<comment type="similarity">
    <text evidence="2 6">Belongs to the UPF0677 family.</text>
</comment>
<dbReference type="AlphaFoldDB" id="A0A9W6I1Z0"/>
<evidence type="ECO:0000256" key="6">
    <source>
        <dbReference type="RuleBase" id="RU362030"/>
    </source>
</evidence>
<keyword evidence="8" id="KW-1185">Reference proteome</keyword>
<gene>
    <name evidence="7" type="ORF">GCM10017600_39530</name>
</gene>
<dbReference type="GO" id="GO:0008168">
    <property type="term" value="F:methyltransferase activity"/>
    <property type="evidence" value="ECO:0007669"/>
    <property type="project" value="UniProtKB-UniRule"/>
</dbReference>
<dbReference type="InterPro" id="IPR029063">
    <property type="entry name" value="SAM-dependent_MTases_sf"/>
</dbReference>
<evidence type="ECO:0000256" key="2">
    <source>
        <dbReference type="ARBA" id="ARBA00008138"/>
    </source>
</evidence>
<keyword evidence="5 6" id="KW-0949">S-adenosyl-L-methionine</keyword>
<dbReference type="SUPFAM" id="SSF53335">
    <property type="entry name" value="S-adenosyl-L-methionine-dependent methyltransferases"/>
    <property type="match status" value="1"/>
</dbReference>
<proteinExistence type="inferred from homology"/>
<evidence type="ECO:0000256" key="3">
    <source>
        <dbReference type="ARBA" id="ARBA00022603"/>
    </source>
</evidence>
<reference evidence="7" key="1">
    <citation type="journal article" date="2014" name="Int. J. Syst. Evol. Microbiol.">
        <title>Complete genome sequence of Corynebacterium casei LMG S-19264T (=DSM 44701T), isolated from a smear-ripened cheese.</title>
        <authorList>
            <consortium name="US DOE Joint Genome Institute (JGI-PGF)"/>
            <person name="Walter F."/>
            <person name="Albersmeier A."/>
            <person name="Kalinowski J."/>
            <person name="Ruckert C."/>
        </authorList>
    </citation>
    <scope>NUCLEOTIDE SEQUENCE</scope>
    <source>
        <strain evidence="7">VKM Ac-2007</strain>
    </source>
</reference>
<protein>
    <recommendedName>
        <fullName evidence="6">S-adenosyl-L-methionine-dependent methyltransferase</fullName>
        <ecNumber evidence="6">2.1.1.-</ecNumber>
    </recommendedName>
</protein>
<reference evidence="7" key="2">
    <citation type="submission" date="2023-01" db="EMBL/GenBank/DDBJ databases">
        <authorList>
            <person name="Sun Q."/>
            <person name="Evtushenko L."/>
        </authorList>
    </citation>
    <scope>NUCLEOTIDE SEQUENCE</scope>
    <source>
        <strain evidence="7">VKM Ac-2007</strain>
    </source>
</reference>
<dbReference type="EC" id="2.1.1.-" evidence="6"/>
<comment type="function">
    <text evidence="1 6">Exhibits S-adenosyl-L-methionine-dependent methyltransferase activity.</text>
</comment>
<evidence type="ECO:0000256" key="4">
    <source>
        <dbReference type="ARBA" id="ARBA00022679"/>
    </source>
</evidence>
<dbReference type="GO" id="GO:0032259">
    <property type="term" value="P:methylation"/>
    <property type="evidence" value="ECO:0007669"/>
    <property type="project" value="UniProtKB-KW"/>
</dbReference>
<dbReference type="InterPro" id="IPR011610">
    <property type="entry name" value="SAM_mthyl_Trfase_ML2640-like"/>
</dbReference>
<evidence type="ECO:0000256" key="5">
    <source>
        <dbReference type="ARBA" id="ARBA00022691"/>
    </source>
</evidence>
<dbReference type="NCBIfam" id="TIGR00027">
    <property type="entry name" value="mthyl_TIGR00027"/>
    <property type="match status" value="1"/>
</dbReference>
<accession>A0A9W6I1Z0</accession>
<organism evidence="7 8">
    <name type="scientific">Streptosporangium carneum</name>
    <dbReference type="NCBI Taxonomy" id="47481"/>
    <lineage>
        <taxon>Bacteria</taxon>
        <taxon>Bacillati</taxon>
        <taxon>Actinomycetota</taxon>
        <taxon>Actinomycetes</taxon>
        <taxon>Streptosporangiales</taxon>
        <taxon>Streptosporangiaceae</taxon>
        <taxon>Streptosporangium</taxon>
    </lineage>
</organism>
<comment type="caution">
    <text evidence="7">The sequence shown here is derived from an EMBL/GenBank/DDBJ whole genome shotgun (WGS) entry which is preliminary data.</text>
</comment>
<dbReference type="RefSeq" id="WP_271218966.1">
    <property type="nucleotide sequence ID" value="NZ_BAAAVD010000032.1"/>
</dbReference>
<evidence type="ECO:0000256" key="1">
    <source>
        <dbReference type="ARBA" id="ARBA00003907"/>
    </source>
</evidence>
<sequence length="287" mass="31232">MNDEEPSRTALMAAAGRAAHLLVDREPFIFEDTVAHALLGDGAEELIGYHRAYGDHLILSGVRAQVTIRSHYAERRLTELAGLGVTQYVILGAGLDTFAHRSPLTGQVAVFEVDHPATQRWKRGLLAEAGITPPEALAFVGVDFETDALVDRLVACGFDPAKPALVSWLGVSMYLTDQAVVATLAEIGRLAPGTELIMEYALSPVLRDEKGEAYAQMAMAAAAERGEPWLSLFAPEELSAKLADHHLDVAEHVREQEAVDPALWRRHDALQCADACRLVRAVVRTRP</sequence>
<dbReference type="InterPro" id="IPR007213">
    <property type="entry name" value="Ppm1/Ppm2/Tcmp"/>
</dbReference>
<evidence type="ECO:0000313" key="8">
    <source>
        <dbReference type="Proteomes" id="UP001143474"/>
    </source>
</evidence>
<dbReference type="PANTHER" id="PTHR43619:SF2">
    <property type="entry name" value="S-ADENOSYL-L-METHIONINE-DEPENDENT METHYLTRANSFERASES SUPERFAMILY PROTEIN"/>
    <property type="match status" value="1"/>
</dbReference>
<dbReference type="Pfam" id="PF04072">
    <property type="entry name" value="LCM"/>
    <property type="match status" value="1"/>
</dbReference>
<dbReference type="EMBL" id="BSEV01000008">
    <property type="protein sequence ID" value="GLK10547.1"/>
    <property type="molecule type" value="Genomic_DNA"/>
</dbReference>
<dbReference type="Proteomes" id="UP001143474">
    <property type="component" value="Unassembled WGS sequence"/>
</dbReference>
<evidence type="ECO:0000313" key="7">
    <source>
        <dbReference type="EMBL" id="GLK10547.1"/>
    </source>
</evidence>
<dbReference type="Gene3D" id="3.40.50.150">
    <property type="entry name" value="Vaccinia Virus protein VP39"/>
    <property type="match status" value="1"/>
</dbReference>